<gene>
    <name evidence="1" type="ORF">AQI95_31305</name>
</gene>
<evidence type="ECO:0000313" key="2">
    <source>
        <dbReference type="Proteomes" id="UP000053127"/>
    </source>
</evidence>
<dbReference type="Proteomes" id="UP000053127">
    <property type="component" value="Unassembled WGS sequence"/>
</dbReference>
<dbReference type="STRING" id="67386.AQI95_31305"/>
<proteinExistence type="predicted"/>
<keyword evidence="2" id="KW-1185">Reference proteome</keyword>
<comment type="caution">
    <text evidence="1">The sequence shown here is derived from an EMBL/GenBank/DDBJ whole genome shotgun (WGS) entry which is preliminary data.</text>
</comment>
<dbReference type="EMBL" id="LMWN01000043">
    <property type="protein sequence ID" value="KUN01415.1"/>
    <property type="molecule type" value="Genomic_DNA"/>
</dbReference>
<dbReference type="AlphaFoldDB" id="A0A101NY53"/>
<sequence length="66" mass="7209">MADCFEECGRGPHLITSLAIDWGAVPKCEAMIRMTSSTGPRRTTRVKQPQSEDVSCTLVITRSGPE</sequence>
<protein>
    <submittedName>
        <fullName evidence="1">Uncharacterized protein</fullName>
    </submittedName>
</protein>
<evidence type="ECO:0000313" key="1">
    <source>
        <dbReference type="EMBL" id="KUN01415.1"/>
    </source>
</evidence>
<accession>A0A101NY53</accession>
<organism evidence="1 2">
    <name type="scientific">Streptomyces yokosukanensis</name>
    <dbReference type="NCBI Taxonomy" id="67386"/>
    <lineage>
        <taxon>Bacteria</taxon>
        <taxon>Bacillati</taxon>
        <taxon>Actinomycetota</taxon>
        <taxon>Actinomycetes</taxon>
        <taxon>Kitasatosporales</taxon>
        <taxon>Streptomycetaceae</taxon>
        <taxon>Streptomyces</taxon>
    </lineage>
</organism>
<name>A0A101NY53_9ACTN</name>
<reference evidence="1 2" key="1">
    <citation type="submission" date="2015-10" db="EMBL/GenBank/DDBJ databases">
        <title>Draft genome sequence of Streptomyces yokosukanensis DSM 40224, type strain for the species Streptomyces yokosukanensis.</title>
        <authorList>
            <person name="Ruckert C."/>
            <person name="Winkler A."/>
            <person name="Kalinowski J."/>
            <person name="Kampfer P."/>
            <person name="Glaeser S."/>
        </authorList>
    </citation>
    <scope>NUCLEOTIDE SEQUENCE [LARGE SCALE GENOMIC DNA]</scope>
    <source>
        <strain evidence="1 2">DSM 40224</strain>
    </source>
</reference>